<reference evidence="2" key="1">
    <citation type="submission" date="2023-06" db="EMBL/GenBank/DDBJ databases">
        <title>Genome-scale phylogeny and comparative genomics of the fungal order Sordariales.</title>
        <authorList>
            <consortium name="Lawrence Berkeley National Laboratory"/>
            <person name="Hensen N."/>
            <person name="Bonometti L."/>
            <person name="Westerberg I."/>
            <person name="Brannstrom I.O."/>
            <person name="Guillou S."/>
            <person name="Cros-Aarteil S."/>
            <person name="Calhoun S."/>
            <person name="Haridas S."/>
            <person name="Kuo A."/>
            <person name="Mondo S."/>
            <person name="Pangilinan J."/>
            <person name="Riley R."/>
            <person name="Labutti K."/>
            <person name="Andreopoulos B."/>
            <person name="Lipzen A."/>
            <person name="Chen C."/>
            <person name="Yanf M."/>
            <person name="Daum C."/>
            <person name="Ng V."/>
            <person name="Clum A."/>
            <person name="Steindorff A."/>
            <person name="Ohm R."/>
            <person name="Martin F."/>
            <person name="Silar P."/>
            <person name="Natvig D."/>
            <person name="Lalanne C."/>
            <person name="Gautier V."/>
            <person name="Ament-Velasquez S.L."/>
            <person name="Kruys A."/>
            <person name="Hutchinson M.I."/>
            <person name="Powell A.J."/>
            <person name="Barry K."/>
            <person name="Miller A.N."/>
            <person name="Grigoriev I.V."/>
            <person name="Debuchy R."/>
            <person name="Gladieux P."/>
            <person name="Thoren M.H."/>
            <person name="Johannesson H."/>
        </authorList>
    </citation>
    <scope>NUCLEOTIDE SEQUENCE</scope>
    <source>
        <strain evidence="2">PSN4</strain>
    </source>
</reference>
<dbReference type="Proteomes" id="UP001239445">
    <property type="component" value="Unassembled WGS sequence"/>
</dbReference>
<keyword evidence="3" id="KW-1185">Reference proteome</keyword>
<evidence type="ECO:0000313" key="3">
    <source>
        <dbReference type="Proteomes" id="UP001239445"/>
    </source>
</evidence>
<gene>
    <name evidence="2" type="ORF">QBC47DRAFT_434159</name>
</gene>
<accession>A0AAJ0F2L9</accession>
<dbReference type="AlphaFoldDB" id="A0AAJ0F2L9"/>
<proteinExistence type="predicted"/>
<protein>
    <submittedName>
        <fullName evidence="2">Uncharacterized protein</fullName>
    </submittedName>
</protein>
<keyword evidence="1" id="KW-0812">Transmembrane</keyword>
<comment type="caution">
    <text evidence="2">The sequence shown here is derived from an EMBL/GenBank/DDBJ whole genome shotgun (WGS) entry which is preliminary data.</text>
</comment>
<dbReference type="EMBL" id="MU839842">
    <property type="protein sequence ID" value="KAK1751287.1"/>
    <property type="molecule type" value="Genomic_DNA"/>
</dbReference>
<feature type="transmembrane region" description="Helical" evidence="1">
    <location>
        <begin position="223"/>
        <end position="244"/>
    </location>
</feature>
<name>A0AAJ0F2L9_9PEZI</name>
<evidence type="ECO:0000256" key="1">
    <source>
        <dbReference type="SAM" id="Phobius"/>
    </source>
</evidence>
<organism evidence="2 3">
    <name type="scientific">Echria macrotheca</name>
    <dbReference type="NCBI Taxonomy" id="438768"/>
    <lineage>
        <taxon>Eukaryota</taxon>
        <taxon>Fungi</taxon>
        <taxon>Dikarya</taxon>
        <taxon>Ascomycota</taxon>
        <taxon>Pezizomycotina</taxon>
        <taxon>Sordariomycetes</taxon>
        <taxon>Sordariomycetidae</taxon>
        <taxon>Sordariales</taxon>
        <taxon>Schizotheciaceae</taxon>
        <taxon>Echria</taxon>
    </lineage>
</organism>
<keyword evidence="1" id="KW-1133">Transmembrane helix</keyword>
<keyword evidence="1" id="KW-0472">Membrane</keyword>
<feature type="transmembrane region" description="Helical" evidence="1">
    <location>
        <begin position="195"/>
        <end position="217"/>
    </location>
</feature>
<sequence>MARPRVRHGYKRIEWTCVSDTFRVNILFIYTGTNLPKFLALCINAGGRYKKLAELDVSAIHSDAEAFLHMKKAYHQYRGLRSRLTLLLRPVSIEFVQFTLWNLRNGYISVCDRPLCVPPETRTEYDYLPRPLRPLPPMPPDVFIHYLEHGEGDLSLNRCVWLPRLPKRTGKGVVQLGEAADGWGIHIIEGPNREVVFWVVMGTMLASALTGVLWAALMRDVQGGMGIGALMMAMPPAVMAAFLFRLGGP</sequence>
<evidence type="ECO:0000313" key="2">
    <source>
        <dbReference type="EMBL" id="KAK1751287.1"/>
    </source>
</evidence>